<organism evidence="2 3">
    <name type="scientific">Butyrivibrio proteoclasticus (strain ATCC 51982 / DSM 14932 / B316)</name>
    <name type="common">Clostridium proteoclasticum</name>
    <dbReference type="NCBI Taxonomy" id="515622"/>
    <lineage>
        <taxon>Bacteria</taxon>
        <taxon>Bacillati</taxon>
        <taxon>Bacillota</taxon>
        <taxon>Clostridia</taxon>
        <taxon>Lachnospirales</taxon>
        <taxon>Lachnospiraceae</taxon>
        <taxon>Butyrivibrio</taxon>
    </lineage>
</organism>
<dbReference type="GO" id="GO:0003677">
    <property type="term" value="F:DNA binding"/>
    <property type="evidence" value="ECO:0007669"/>
    <property type="project" value="UniProtKB-KW"/>
</dbReference>
<dbReference type="Gene3D" id="1.10.10.10">
    <property type="entry name" value="Winged helix-like DNA-binding domain superfamily/Winged helix DNA-binding domain"/>
    <property type="match status" value="1"/>
</dbReference>
<keyword evidence="3" id="KW-1185">Reference proteome</keyword>
<evidence type="ECO:0000313" key="3">
    <source>
        <dbReference type="Proteomes" id="UP000001299"/>
    </source>
</evidence>
<dbReference type="STRING" id="515622.bpr_I2468"/>
<dbReference type="PANTHER" id="PTHR33221">
    <property type="entry name" value="WINGED HELIX-TURN-HELIX TRANSCRIPTIONAL REGULATOR, RRF2 FAMILY"/>
    <property type="match status" value="1"/>
</dbReference>
<protein>
    <submittedName>
        <fullName evidence="2">Transcriptional regulator Rrf2 family</fullName>
    </submittedName>
</protein>
<dbReference type="GO" id="GO:0003700">
    <property type="term" value="F:DNA-binding transcription factor activity"/>
    <property type="evidence" value="ECO:0007669"/>
    <property type="project" value="TreeGrafter"/>
</dbReference>
<dbReference type="HOGENOM" id="CLU_107144_0_1_9"/>
<dbReference type="PANTHER" id="PTHR33221:SF5">
    <property type="entry name" value="HTH-TYPE TRANSCRIPTIONAL REGULATOR ISCR"/>
    <property type="match status" value="1"/>
</dbReference>
<dbReference type="Proteomes" id="UP000001299">
    <property type="component" value="Chromosome 1"/>
</dbReference>
<dbReference type="AlphaFoldDB" id="E0RVP3"/>
<proteinExistence type="predicted"/>
<dbReference type="InterPro" id="IPR036390">
    <property type="entry name" value="WH_DNA-bd_sf"/>
</dbReference>
<dbReference type="eggNOG" id="COG1959">
    <property type="taxonomic scope" value="Bacteria"/>
</dbReference>
<evidence type="ECO:0000313" key="2">
    <source>
        <dbReference type="EMBL" id="ADL35201.1"/>
    </source>
</evidence>
<evidence type="ECO:0000256" key="1">
    <source>
        <dbReference type="ARBA" id="ARBA00023125"/>
    </source>
</evidence>
<dbReference type="EMBL" id="CP001810">
    <property type="protein sequence ID" value="ADL35201.1"/>
    <property type="molecule type" value="Genomic_DNA"/>
</dbReference>
<dbReference type="SUPFAM" id="SSF46785">
    <property type="entry name" value="Winged helix' DNA-binding domain"/>
    <property type="match status" value="1"/>
</dbReference>
<dbReference type="RefSeq" id="WP_013281854.1">
    <property type="nucleotide sequence ID" value="NC_014387.1"/>
</dbReference>
<dbReference type="Pfam" id="PF02082">
    <property type="entry name" value="Rrf2"/>
    <property type="match status" value="1"/>
</dbReference>
<dbReference type="PROSITE" id="PS51197">
    <property type="entry name" value="HTH_RRF2_2"/>
    <property type="match status" value="1"/>
</dbReference>
<accession>E0RVP3</accession>
<dbReference type="InterPro" id="IPR000944">
    <property type="entry name" value="Tscrpt_reg_Rrf2"/>
</dbReference>
<dbReference type="KEGG" id="bpb:bpr_I2468"/>
<name>E0RVP3_BUTPB</name>
<dbReference type="GO" id="GO:0005829">
    <property type="term" value="C:cytosol"/>
    <property type="evidence" value="ECO:0007669"/>
    <property type="project" value="TreeGrafter"/>
</dbReference>
<gene>
    <name evidence="2" type="ordered locus">bpr_I2468</name>
</gene>
<sequence length="131" mass="14832">MFSTKSRYALRILIDLAQQKSDDFIPLKDIAERQDISKKYLEIIAKDLVKGGLIRGASGKHGGYMLTRAPEDYSVGEIIDHMEGTFAPVVCLEENAGECPRSGVCKTISMWTEFYELERNFFYGKKLSDLL</sequence>
<dbReference type="InterPro" id="IPR036388">
    <property type="entry name" value="WH-like_DNA-bd_sf"/>
</dbReference>
<keyword evidence="1" id="KW-0238">DNA-binding</keyword>
<dbReference type="NCBIfam" id="TIGR00738">
    <property type="entry name" value="rrf2_super"/>
    <property type="match status" value="1"/>
</dbReference>
<reference evidence="2 3" key="1">
    <citation type="journal article" date="2010" name="PLoS ONE">
        <title>The glycobiome of the rumen bacterium Butyrivibrio proteoclasticus B316(T) highlights adaptation to a polysaccharide-rich environment.</title>
        <authorList>
            <person name="Kelly W.J."/>
            <person name="Leahy S.C."/>
            <person name="Altermann E."/>
            <person name="Yeoman C.J."/>
            <person name="Dunne J.C."/>
            <person name="Kong Z."/>
            <person name="Pacheco D.M."/>
            <person name="Li D."/>
            <person name="Noel S.J."/>
            <person name="Moon C.D."/>
            <person name="Cookson A.L."/>
            <person name="Attwood G.T."/>
        </authorList>
    </citation>
    <scope>NUCLEOTIDE SEQUENCE [LARGE SCALE GENOMIC DNA]</scope>
    <source>
        <strain evidence="3">ATCC 51982 / DSM 14932 / B316</strain>
    </source>
</reference>